<name>A0A402BGF3_9CHLR</name>
<keyword evidence="2" id="KW-1185">Reference proteome</keyword>
<dbReference type="AlphaFoldDB" id="A0A402BGF3"/>
<dbReference type="Proteomes" id="UP000287171">
    <property type="component" value="Unassembled WGS sequence"/>
</dbReference>
<comment type="caution">
    <text evidence="1">The sequence shown here is derived from an EMBL/GenBank/DDBJ whole genome shotgun (WGS) entry which is preliminary data.</text>
</comment>
<protein>
    <submittedName>
        <fullName evidence="1">Uncharacterized protein</fullName>
    </submittedName>
</protein>
<gene>
    <name evidence="1" type="ORF">KDA_59780</name>
</gene>
<sequence length="57" mass="5641">MVSSSALVAVAAAVETGVEVAMTGVEVVAEVVAAAAVDTTTTIIITTTTTKSLEDIM</sequence>
<accession>A0A402BGF3</accession>
<dbReference type="EMBL" id="BIFT01000002">
    <property type="protein sequence ID" value="GCE30494.1"/>
    <property type="molecule type" value="Genomic_DNA"/>
</dbReference>
<reference evidence="2" key="1">
    <citation type="submission" date="2018-12" db="EMBL/GenBank/DDBJ databases">
        <title>Tengunoibacter tsumagoiensis gen. nov., sp. nov., Dictyobacter kobayashii sp. nov., D. alpinus sp. nov., and D. joshuensis sp. nov. and description of Dictyobacteraceae fam. nov. within the order Ktedonobacterales isolated from Tengu-no-mugimeshi.</title>
        <authorList>
            <person name="Wang C.M."/>
            <person name="Zheng Y."/>
            <person name="Sakai Y."/>
            <person name="Toyoda A."/>
            <person name="Minakuchi Y."/>
            <person name="Abe K."/>
            <person name="Yokota A."/>
            <person name="Yabe S."/>
        </authorList>
    </citation>
    <scope>NUCLEOTIDE SEQUENCE [LARGE SCALE GENOMIC DNA]</scope>
    <source>
        <strain evidence="2">Uno16</strain>
    </source>
</reference>
<evidence type="ECO:0000313" key="1">
    <source>
        <dbReference type="EMBL" id="GCE30494.1"/>
    </source>
</evidence>
<evidence type="ECO:0000313" key="2">
    <source>
        <dbReference type="Proteomes" id="UP000287171"/>
    </source>
</evidence>
<organism evidence="1 2">
    <name type="scientific">Dictyobacter alpinus</name>
    <dbReference type="NCBI Taxonomy" id="2014873"/>
    <lineage>
        <taxon>Bacteria</taxon>
        <taxon>Bacillati</taxon>
        <taxon>Chloroflexota</taxon>
        <taxon>Ktedonobacteria</taxon>
        <taxon>Ktedonobacterales</taxon>
        <taxon>Dictyobacteraceae</taxon>
        <taxon>Dictyobacter</taxon>
    </lineage>
</organism>
<proteinExistence type="predicted"/>